<evidence type="ECO:0000313" key="2">
    <source>
        <dbReference type="EMBL" id="KAJ4486776.1"/>
    </source>
</evidence>
<gene>
    <name evidence="2" type="ORF">C8J55DRAFT_508623</name>
</gene>
<reference evidence="2" key="2">
    <citation type="journal article" date="2023" name="Proc. Natl. Acad. Sci. U.S.A.">
        <title>A global phylogenomic analysis of the shiitake genus Lentinula.</title>
        <authorList>
            <person name="Sierra-Patev S."/>
            <person name="Min B."/>
            <person name="Naranjo-Ortiz M."/>
            <person name="Looney B."/>
            <person name="Konkel Z."/>
            <person name="Slot J.C."/>
            <person name="Sakamoto Y."/>
            <person name="Steenwyk J.L."/>
            <person name="Rokas A."/>
            <person name="Carro J."/>
            <person name="Camarero S."/>
            <person name="Ferreira P."/>
            <person name="Molpeceres G."/>
            <person name="Ruiz-Duenas F.J."/>
            <person name="Serrano A."/>
            <person name="Henrissat B."/>
            <person name="Drula E."/>
            <person name="Hughes K.W."/>
            <person name="Mata J.L."/>
            <person name="Ishikawa N.K."/>
            <person name="Vargas-Isla R."/>
            <person name="Ushijima S."/>
            <person name="Smith C.A."/>
            <person name="Donoghue J."/>
            <person name="Ahrendt S."/>
            <person name="Andreopoulos W."/>
            <person name="He G."/>
            <person name="LaButti K."/>
            <person name="Lipzen A."/>
            <person name="Ng V."/>
            <person name="Riley R."/>
            <person name="Sandor L."/>
            <person name="Barry K."/>
            <person name="Martinez A.T."/>
            <person name="Xiao Y."/>
            <person name="Gibbons J.G."/>
            <person name="Terashima K."/>
            <person name="Grigoriev I.V."/>
            <person name="Hibbett D."/>
        </authorList>
    </citation>
    <scope>NUCLEOTIDE SEQUENCE</scope>
    <source>
        <strain evidence="2">Sp2 HRB7682 ss15</strain>
    </source>
</reference>
<dbReference type="InterPro" id="IPR012317">
    <property type="entry name" value="Poly(ADP-ribose)pol_cat_dom"/>
</dbReference>
<feature type="domain" description="PARP catalytic" evidence="1">
    <location>
        <begin position="278"/>
        <end position="399"/>
    </location>
</feature>
<dbReference type="PANTHER" id="PTHR31681:SF3">
    <property type="entry name" value="OS04G0690100 PROTEIN"/>
    <property type="match status" value="1"/>
</dbReference>
<comment type="caution">
    <text evidence="2">The sequence shown here is derived from an EMBL/GenBank/DDBJ whole genome shotgun (WGS) entry which is preliminary data.</text>
</comment>
<evidence type="ECO:0000313" key="3">
    <source>
        <dbReference type="Proteomes" id="UP001150238"/>
    </source>
</evidence>
<dbReference type="EMBL" id="JANVFS010000010">
    <property type="protein sequence ID" value="KAJ4486776.1"/>
    <property type="molecule type" value="Genomic_DNA"/>
</dbReference>
<dbReference type="Gene3D" id="3.90.228.10">
    <property type="match status" value="1"/>
</dbReference>
<dbReference type="Proteomes" id="UP001150238">
    <property type="component" value="Unassembled WGS sequence"/>
</dbReference>
<reference evidence="2" key="1">
    <citation type="submission" date="2022-08" db="EMBL/GenBank/DDBJ databases">
        <authorList>
            <consortium name="DOE Joint Genome Institute"/>
            <person name="Min B."/>
            <person name="Riley R."/>
            <person name="Sierra-Patev S."/>
            <person name="Naranjo-Ortiz M."/>
            <person name="Looney B."/>
            <person name="Konkel Z."/>
            <person name="Slot J.C."/>
            <person name="Sakamoto Y."/>
            <person name="Steenwyk J.L."/>
            <person name="Rokas A."/>
            <person name="Carro J."/>
            <person name="Camarero S."/>
            <person name="Ferreira P."/>
            <person name="Molpeceres G."/>
            <person name="Ruiz-Duenas F.J."/>
            <person name="Serrano A."/>
            <person name="Henrissat B."/>
            <person name="Drula E."/>
            <person name="Hughes K.W."/>
            <person name="Mata J.L."/>
            <person name="Ishikawa N.K."/>
            <person name="Vargas-Isla R."/>
            <person name="Ushijima S."/>
            <person name="Smith C.A."/>
            <person name="Ahrendt S."/>
            <person name="Andreopoulos W."/>
            <person name="He G."/>
            <person name="Labutti K."/>
            <person name="Lipzen A."/>
            <person name="Ng V."/>
            <person name="Sandor L."/>
            <person name="Barry K."/>
            <person name="Martinez A.T."/>
            <person name="Xiao Y."/>
            <person name="Gibbons J.G."/>
            <person name="Terashima K."/>
            <person name="Hibbett D.S."/>
            <person name="Grigoriev I.V."/>
        </authorList>
    </citation>
    <scope>NUCLEOTIDE SEQUENCE</scope>
    <source>
        <strain evidence="2">Sp2 HRB7682 ss15</strain>
    </source>
</reference>
<sequence length="404" mass="44932">MQHYISNAHYPVYPTVFGFPVVVAMPICQEVVAAAPTDMHPVATWPASQYYSGQNMVVPRSPAVIAPSHSVRSTICQSSTMTVSVYDETGTTSNNPPCRLPGCSKRAHENPDGTFGDFCSRRHQRQCLRKGCKQEVYCSPDGALGDYCSKDHMNRGENICIECFAKTVRPEHIFCSQTCMFITKSKGPILLKVPAGHKDFDDVRDQFYYSWTDPNSPCVKHIFKIMYPEEMTTAYHRYKRTIEARSQFAAFPPMSAGNEAQSWHGTNRECLLGERDRSRFCISSSCSLCCVIKSSFDIGFVKTNVARFGRGIYTSPSASKASSYSRNFGPAAATKLKALLLNKVVIGKGHLIHGDHPSYREVTSPPPGFDSLVVGKGNGVKDDEYVVFTNDAIRPSFLVMYEDR</sequence>
<dbReference type="SUPFAM" id="SSF56399">
    <property type="entry name" value="ADP-ribosylation"/>
    <property type="match status" value="1"/>
</dbReference>
<dbReference type="Pfam" id="PF00644">
    <property type="entry name" value="PARP"/>
    <property type="match status" value="1"/>
</dbReference>
<protein>
    <recommendedName>
        <fullName evidence="1">PARP catalytic domain-containing protein</fullName>
    </recommendedName>
</protein>
<dbReference type="PANTHER" id="PTHR31681">
    <property type="entry name" value="C2H2-LIKE ZINC FINGER PROTEIN"/>
    <property type="match status" value="1"/>
</dbReference>
<dbReference type="GO" id="GO:0003950">
    <property type="term" value="F:NAD+ poly-ADP-ribosyltransferase activity"/>
    <property type="evidence" value="ECO:0007669"/>
    <property type="project" value="InterPro"/>
</dbReference>
<proteinExistence type="predicted"/>
<evidence type="ECO:0000259" key="1">
    <source>
        <dbReference type="Pfam" id="PF00644"/>
    </source>
</evidence>
<name>A0A9W9APJ6_9AGAR</name>
<dbReference type="AlphaFoldDB" id="A0A9W9APJ6"/>
<organism evidence="2 3">
    <name type="scientific">Lentinula lateritia</name>
    <dbReference type="NCBI Taxonomy" id="40482"/>
    <lineage>
        <taxon>Eukaryota</taxon>
        <taxon>Fungi</taxon>
        <taxon>Dikarya</taxon>
        <taxon>Basidiomycota</taxon>
        <taxon>Agaricomycotina</taxon>
        <taxon>Agaricomycetes</taxon>
        <taxon>Agaricomycetidae</taxon>
        <taxon>Agaricales</taxon>
        <taxon>Marasmiineae</taxon>
        <taxon>Omphalotaceae</taxon>
        <taxon>Lentinula</taxon>
    </lineage>
</organism>
<accession>A0A9W9APJ6</accession>